<gene>
    <name evidence="2" type="ORF">EX30DRAFT_331016</name>
</gene>
<organism evidence="2 3">
    <name type="scientific">Ascodesmis nigricans</name>
    <dbReference type="NCBI Taxonomy" id="341454"/>
    <lineage>
        <taxon>Eukaryota</taxon>
        <taxon>Fungi</taxon>
        <taxon>Dikarya</taxon>
        <taxon>Ascomycota</taxon>
        <taxon>Pezizomycotina</taxon>
        <taxon>Pezizomycetes</taxon>
        <taxon>Pezizales</taxon>
        <taxon>Ascodesmidaceae</taxon>
        <taxon>Ascodesmis</taxon>
    </lineage>
</organism>
<dbReference type="OrthoDB" id="2129491at2759"/>
<name>A0A4S2MXN0_9PEZI</name>
<evidence type="ECO:0000259" key="1">
    <source>
        <dbReference type="Pfam" id="PF01408"/>
    </source>
</evidence>
<evidence type="ECO:0000313" key="2">
    <source>
        <dbReference type="EMBL" id="TGZ81458.1"/>
    </source>
</evidence>
<dbReference type="InterPro" id="IPR036291">
    <property type="entry name" value="NAD(P)-bd_dom_sf"/>
</dbReference>
<reference evidence="2 3" key="1">
    <citation type="submission" date="2019-04" db="EMBL/GenBank/DDBJ databases">
        <title>Comparative genomics and transcriptomics to analyze fruiting body development in filamentous ascomycetes.</title>
        <authorList>
            <consortium name="DOE Joint Genome Institute"/>
            <person name="Lutkenhaus R."/>
            <person name="Traeger S."/>
            <person name="Breuer J."/>
            <person name="Kuo A."/>
            <person name="Lipzen A."/>
            <person name="Pangilinan J."/>
            <person name="Dilworth D."/>
            <person name="Sandor L."/>
            <person name="Poggeler S."/>
            <person name="Barry K."/>
            <person name="Grigoriev I.V."/>
            <person name="Nowrousian M."/>
        </authorList>
    </citation>
    <scope>NUCLEOTIDE SEQUENCE [LARGE SCALE GENOMIC DNA]</scope>
    <source>
        <strain evidence="2 3">CBS 389.68</strain>
    </source>
</reference>
<feature type="domain" description="Gfo/Idh/MocA-like oxidoreductase N-terminal" evidence="1">
    <location>
        <begin position="39"/>
        <end position="153"/>
    </location>
</feature>
<dbReference type="Pfam" id="PF01408">
    <property type="entry name" value="GFO_IDH_MocA"/>
    <property type="match status" value="1"/>
</dbReference>
<protein>
    <submittedName>
        <fullName evidence="2">NAD(P)-binding protein</fullName>
    </submittedName>
</protein>
<proteinExistence type="predicted"/>
<dbReference type="InterPro" id="IPR051450">
    <property type="entry name" value="Gfo/Idh/MocA_Oxidoreductases"/>
</dbReference>
<dbReference type="Gene3D" id="3.40.50.720">
    <property type="entry name" value="NAD(P)-binding Rossmann-like Domain"/>
    <property type="match status" value="1"/>
</dbReference>
<dbReference type="PANTHER" id="PTHR43377">
    <property type="entry name" value="BILIVERDIN REDUCTASE A"/>
    <property type="match status" value="1"/>
</dbReference>
<sequence>MRTAWRLPISTPHSSQLPARAPVASTTYATMVNTTKSPRILVIGAGSRGNTYARSIHFHSTGTVVGVAEPIELKRNHFVKKYSANQFIYSSWKELLQDADRVKAGVDAICVCTLDETHAEIVTALRPLNLHMLCEKPLATTFDDCQQILHSVQAGGTKPIIFAIGHVLRYSPHNILLHKLVVEQELIGEVININHTEPVGWWHFAHSYVRGNWRSSHRTAPSLLTKCCHDIDLLLWLLTSPTPSRPIPHLPARISSHGSLTQFRRSRKPALAGDATNCVSCPAETDCIYSAKKIYIEGQLYGNFNTTHWPNTIVAPELLDVEDMASAVVVLTEKLRRDYTPEQAGTKEIENNEYYGRCVFEAGNDVVDNQVVVMEWDDLPSPSESQPFYATAKTATLTMIAHTERICDRFTRIYGSKGEITADRKEIRVYDFKTGTAKVYKPEECLDEGGGHGGGDVGISIAFVEAVREVLEKQTEGEGGKEEETRVVKEAQKRWIRCTPEEAVLSHAMVFAAEDARVGKKVVEVWEWAQERGVDVTW</sequence>
<accession>A0A4S2MXN0</accession>
<dbReference type="AlphaFoldDB" id="A0A4S2MXN0"/>
<dbReference type="EMBL" id="ML220119">
    <property type="protein sequence ID" value="TGZ81458.1"/>
    <property type="molecule type" value="Genomic_DNA"/>
</dbReference>
<dbReference type="SUPFAM" id="SSF55347">
    <property type="entry name" value="Glyceraldehyde-3-phosphate dehydrogenase-like, C-terminal domain"/>
    <property type="match status" value="1"/>
</dbReference>
<dbReference type="SUPFAM" id="SSF51735">
    <property type="entry name" value="NAD(P)-binding Rossmann-fold domains"/>
    <property type="match status" value="1"/>
</dbReference>
<evidence type="ECO:0000313" key="3">
    <source>
        <dbReference type="Proteomes" id="UP000298138"/>
    </source>
</evidence>
<dbReference type="InterPro" id="IPR000683">
    <property type="entry name" value="Gfo/Idh/MocA-like_OxRdtase_N"/>
</dbReference>
<dbReference type="InParanoid" id="A0A4S2MXN0"/>
<dbReference type="Gene3D" id="3.30.360.10">
    <property type="entry name" value="Dihydrodipicolinate Reductase, domain 2"/>
    <property type="match status" value="1"/>
</dbReference>
<keyword evidence="3" id="KW-1185">Reference proteome</keyword>
<dbReference type="GO" id="GO:0000166">
    <property type="term" value="F:nucleotide binding"/>
    <property type="evidence" value="ECO:0007669"/>
    <property type="project" value="InterPro"/>
</dbReference>
<dbReference type="STRING" id="341454.A0A4S2MXN0"/>
<dbReference type="PANTHER" id="PTHR43377:SF12">
    <property type="entry name" value="BINDING ROSSMANN FOLD OXIDOREDUCTASE, PUTATIVE (AFU_ORTHOLOGUE AFUA_3G11840)-RELATED"/>
    <property type="match status" value="1"/>
</dbReference>
<dbReference type="Proteomes" id="UP000298138">
    <property type="component" value="Unassembled WGS sequence"/>
</dbReference>